<proteinExistence type="predicted"/>
<keyword evidence="3" id="KW-1185">Reference proteome</keyword>
<dbReference type="SUPFAM" id="SSF47336">
    <property type="entry name" value="ACP-like"/>
    <property type="match status" value="1"/>
</dbReference>
<sequence length="79" mass="8952">MDEARIRETVLGIIGEIAPEADLAHLDPAIMFREQFEFSSIDFLTFATRLQQDLKIEIPETECPELASLNGCLAYLKPR</sequence>
<evidence type="ECO:0000313" key="2">
    <source>
        <dbReference type="EMBL" id="GBC60845.1"/>
    </source>
</evidence>
<evidence type="ECO:0000313" key="3">
    <source>
        <dbReference type="Proteomes" id="UP000288096"/>
    </source>
</evidence>
<accession>A0A401FV65</accession>
<dbReference type="EMBL" id="BEXT01000001">
    <property type="protein sequence ID" value="GBC60845.1"/>
    <property type="molecule type" value="Genomic_DNA"/>
</dbReference>
<comment type="caution">
    <text evidence="2">The sequence shown here is derived from an EMBL/GenBank/DDBJ whole genome shotgun (WGS) entry which is preliminary data.</text>
</comment>
<gene>
    <name evidence="2" type="ORF">DENIS_1804</name>
</gene>
<dbReference type="InterPro" id="IPR009081">
    <property type="entry name" value="PP-bd_ACP"/>
</dbReference>
<organism evidence="2 3">
    <name type="scientific">Desulfonema ishimotonii</name>
    <dbReference type="NCBI Taxonomy" id="45657"/>
    <lineage>
        <taxon>Bacteria</taxon>
        <taxon>Pseudomonadati</taxon>
        <taxon>Thermodesulfobacteriota</taxon>
        <taxon>Desulfobacteria</taxon>
        <taxon>Desulfobacterales</taxon>
        <taxon>Desulfococcaceae</taxon>
        <taxon>Desulfonema</taxon>
    </lineage>
</organism>
<dbReference type="OrthoDB" id="9810922at2"/>
<protein>
    <submittedName>
        <fullName evidence="2">Acyl carrier protein</fullName>
    </submittedName>
</protein>
<feature type="domain" description="Carrier" evidence="1">
    <location>
        <begin position="9"/>
        <end position="69"/>
    </location>
</feature>
<dbReference type="RefSeq" id="WP_124328204.1">
    <property type="nucleotide sequence ID" value="NZ_BEXT01000001.1"/>
</dbReference>
<dbReference type="InterPro" id="IPR036736">
    <property type="entry name" value="ACP-like_sf"/>
</dbReference>
<reference evidence="3" key="2">
    <citation type="submission" date="2019-01" db="EMBL/GenBank/DDBJ databases">
        <title>Genome sequence of Desulfonema ishimotonii strain Tokyo 01.</title>
        <authorList>
            <person name="Fukui M."/>
        </authorList>
    </citation>
    <scope>NUCLEOTIDE SEQUENCE [LARGE SCALE GENOMIC DNA]</scope>
    <source>
        <strain evidence="3">Tokyo 01</strain>
    </source>
</reference>
<evidence type="ECO:0000259" key="1">
    <source>
        <dbReference type="Pfam" id="PF00550"/>
    </source>
</evidence>
<dbReference type="Pfam" id="PF00550">
    <property type="entry name" value="PP-binding"/>
    <property type="match status" value="1"/>
</dbReference>
<dbReference type="AlphaFoldDB" id="A0A401FV65"/>
<dbReference type="Proteomes" id="UP000288096">
    <property type="component" value="Unassembled WGS sequence"/>
</dbReference>
<dbReference type="Gene3D" id="1.10.1200.10">
    <property type="entry name" value="ACP-like"/>
    <property type="match status" value="1"/>
</dbReference>
<name>A0A401FV65_9BACT</name>
<reference evidence="3" key="1">
    <citation type="submission" date="2017-11" db="EMBL/GenBank/DDBJ databases">
        <authorList>
            <person name="Watanabe M."/>
            <person name="Kojima H."/>
        </authorList>
    </citation>
    <scope>NUCLEOTIDE SEQUENCE [LARGE SCALE GENOMIC DNA]</scope>
    <source>
        <strain evidence="3">Tokyo 01</strain>
    </source>
</reference>